<dbReference type="RefSeq" id="WP_184920231.1">
    <property type="nucleotide sequence ID" value="NZ_JACHJR010000001.1"/>
</dbReference>
<dbReference type="Pfam" id="PF06912">
    <property type="entry name" value="DUF1275"/>
    <property type="match status" value="1"/>
</dbReference>
<proteinExistence type="predicted"/>
<name>A0A7W7WJV4_9ACTN</name>
<accession>A0A7W7WJV4</accession>
<keyword evidence="1" id="KW-0812">Transmembrane</keyword>
<sequence>MTGTAAQQAERLALLVLSAASGAVDTFTFLCLGKVFAGVMTGNLVLIGVSVATSDGTQAIRALAALAGYCAGVATAALIADRLPRRTVLAGEAVLLTLSATCWALATDRSGTLLWALLVTNALAMGLQARTWGTPTTYFTGTLTGLAGQFGLGTEERWAAGRLAAVVAGALLVAALLRWHTSAAGLAPVALVILAMAVARGPTDGAT</sequence>
<feature type="transmembrane region" description="Helical" evidence="1">
    <location>
        <begin position="184"/>
        <end position="201"/>
    </location>
</feature>
<evidence type="ECO:0000313" key="2">
    <source>
        <dbReference type="EMBL" id="MBB4949696.1"/>
    </source>
</evidence>
<organism evidence="2 3">
    <name type="scientific">Kitasatospora gansuensis</name>
    <dbReference type="NCBI Taxonomy" id="258050"/>
    <lineage>
        <taxon>Bacteria</taxon>
        <taxon>Bacillati</taxon>
        <taxon>Actinomycetota</taxon>
        <taxon>Actinomycetes</taxon>
        <taxon>Kitasatosporales</taxon>
        <taxon>Streptomycetaceae</taxon>
        <taxon>Kitasatospora</taxon>
    </lineage>
</organism>
<protein>
    <submittedName>
        <fullName evidence="2">Uncharacterized membrane protein YoaK (UPF0700 family)</fullName>
    </submittedName>
</protein>
<keyword evidence="3" id="KW-1185">Reference proteome</keyword>
<evidence type="ECO:0000256" key="1">
    <source>
        <dbReference type="SAM" id="Phobius"/>
    </source>
</evidence>
<feature type="transmembrane region" description="Helical" evidence="1">
    <location>
        <begin position="12"/>
        <end position="39"/>
    </location>
</feature>
<keyword evidence="1" id="KW-0472">Membrane</keyword>
<feature type="transmembrane region" description="Helical" evidence="1">
    <location>
        <begin position="87"/>
        <end position="106"/>
    </location>
</feature>
<dbReference type="PANTHER" id="PTHR37314">
    <property type="entry name" value="SLR0142 PROTEIN"/>
    <property type="match status" value="1"/>
</dbReference>
<dbReference type="InterPro" id="IPR010699">
    <property type="entry name" value="DUF1275"/>
</dbReference>
<feature type="transmembrane region" description="Helical" evidence="1">
    <location>
        <begin position="158"/>
        <end position="177"/>
    </location>
</feature>
<feature type="transmembrane region" description="Helical" evidence="1">
    <location>
        <begin position="59"/>
        <end position="80"/>
    </location>
</feature>
<dbReference type="AlphaFoldDB" id="A0A7W7WJV4"/>
<comment type="caution">
    <text evidence="2">The sequence shown here is derived from an EMBL/GenBank/DDBJ whole genome shotgun (WGS) entry which is preliminary data.</text>
</comment>
<dbReference type="Proteomes" id="UP000573327">
    <property type="component" value="Unassembled WGS sequence"/>
</dbReference>
<dbReference type="EMBL" id="JACHJR010000001">
    <property type="protein sequence ID" value="MBB4949696.1"/>
    <property type="molecule type" value="Genomic_DNA"/>
</dbReference>
<dbReference type="PANTHER" id="PTHR37314:SF4">
    <property type="entry name" value="UPF0700 TRANSMEMBRANE PROTEIN YOAK"/>
    <property type="match status" value="1"/>
</dbReference>
<evidence type="ECO:0000313" key="3">
    <source>
        <dbReference type="Proteomes" id="UP000573327"/>
    </source>
</evidence>
<gene>
    <name evidence="2" type="ORF">F4556_005231</name>
</gene>
<keyword evidence="1" id="KW-1133">Transmembrane helix</keyword>
<reference evidence="2 3" key="1">
    <citation type="submission" date="2020-08" db="EMBL/GenBank/DDBJ databases">
        <title>Sequencing the genomes of 1000 actinobacteria strains.</title>
        <authorList>
            <person name="Klenk H.-P."/>
        </authorList>
    </citation>
    <scope>NUCLEOTIDE SEQUENCE [LARGE SCALE GENOMIC DNA]</scope>
    <source>
        <strain evidence="2 3">DSM 44786</strain>
    </source>
</reference>